<dbReference type="Pfam" id="PF00501">
    <property type="entry name" value="AMP-binding"/>
    <property type="match status" value="1"/>
</dbReference>
<dbReference type="InterPro" id="IPR020845">
    <property type="entry name" value="AMP-binding_CS"/>
</dbReference>
<accession>A0ABW5PGL9</accession>
<dbReference type="Gene3D" id="3.30.559.30">
    <property type="entry name" value="Nonribosomal peptide synthetase, condensation domain"/>
    <property type="match status" value="1"/>
</dbReference>
<evidence type="ECO:0000313" key="8">
    <source>
        <dbReference type="Proteomes" id="UP001597541"/>
    </source>
</evidence>
<evidence type="ECO:0000256" key="2">
    <source>
        <dbReference type="ARBA" id="ARBA00022450"/>
    </source>
</evidence>
<dbReference type="EMBL" id="JBHUME010000013">
    <property type="protein sequence ID" value="MFD2614576.1"/>
    <property type="molecule type" value="Genomic_DNA"/>
</dbReference>
<dbReference type="InterPro" id="IPR045851">
    <property type="entry name" value="AMP-bd_C_sf"/>
</dbReference>
<dbReference type="SUPFAM" id="SSF56801">
    <property type="entry name" value="Acetyl-CoA synthetase-like"/>
    <property type="match status" value="1"/>
</dbReference>
<dbReference type="PANTHER" id="PTHR45527:SF1">
    <property type="entry name" value="FATTY ACID SYNTHASE"/>
    <property type="match status" value="1"/>
</dbReference>
<dbReference type="InterPro" id="IPR036736">
    <property type="entry name" value="ACP-like_sf"/>
</dbReference>
<protein>
    <submittedName>
        <fullName evidence="7">Condensation domain-containing protein</fullName>
    </submittedName>
</protein>
<evidence type="ECO:0000259" key="6">
    <source>
        <dbReference type="PROSITE" id="PS50075"/>
    </source>
</evidence>
<reference evidence="8" key="1">
    <citation type="journal article" date="2019" name="Int. J. Syst. Evol. Microbiol.">
        <title>The Global Catalogue of Microorganisms (GCM) 10K type strain sequencing project: providing services to taxonomists for standard genome sequencing and annotation.</title>
        <authorList>
            <consortium name="The Broad Institute Genomics Platform"/>
            <consortium name="The Broad Institute Genome Sequencing Center for Infectious Disease"/>
            <person name="Wu L."/>
            <person name="Ma J."/>
        </authorList>
    </citation>
    <scope>NUCLEOTIDE SEQUENCE [LARGE SCALE GENOMIC DNA]</scope>
    <source>
        <strain evidence="8">KCTC 3950</strain>
    </source>
</reference>
<dbReference type="PROSITE" id="PS00012">
    <property type="entry name" value="PHOSPHOPANTETHEINE"/>
    <property type="match status" value="1"/>
</dbReference>
<name>A0ABW5PGL9_9BACL</name>
<keyword evidence="4" id="KW-0677">Repeat</keyword>
<evidence type="ECO:0000256" key="4">
    <source>
        <dbReference type="ARBA" id="ARBA00022737"/>
    </source>
</evidence>
<dbReference type="RefSeq" id="WP_377605583.1">
    <property type="nucleotide sequence ID" value="NZ_JBHUME010000013.1"/>
</dbReference>
<evidence type="ECO:0000313" key="7">
    <source>
        <dbReference type="EMBL" id="MFD2614576.1"/>
    </source>
</evidence>
<sequence length="1024" mass="117598">MHSFDILTEINNVQKRLPNKIAIHHGAHKITFKSLEKNTQNVAKLLRPRCIVGLLLPASINLISSVLGIMKANAVFVTIDVEAPLERVISIIKEARVSLLITDQSNYKLINEHSAFLINTCKIICIEDILTQKVSIRSNEFKYLSLEWPEDLAYISFTSGSTGVPKGVLGSKISLNKLISWEIEEFKLNESFNVSQLTSPSFGPFMRDIFVSLCVGATLHIPESKKVLMNPNELLKWLSDSNINLVHTVPSVIQSILKIFQGEIVLKNLHYIQLSGEPLTLDLVKDFYHVFKGNVQLINIYGQTETTLAKLFWRIPREQVMTLSTVPIGITVPETIAVVLNEQNKIVAEGQRGILHLLSNNLSLGYVMSGGIKNLEYVDLSGKLVYRTGDVCSINKDGQIILHGREDQQIKIRGMRVDLREIEMIIQEYDEVTEAQVMLNPNQHIEAYVIANSKLNLLTLRNFLKARLPAYMLPIFYYVLEKFPKLPSGKIDKRSLINNKHKLLSLKANMMPRTETEENLLEIWRDILDYIEISVDDNFFEIGGHSLNATLVINRIMDLYKIQLPNHILFEKPTIQLLSEYIEQQKNEIIVKYDFPNQISYPLTDAQKRIYVSAFFDKTRIMFNLPGLIFLKKEFGREKIENFLSTITKNNDSLRMSIQRIEGHTRLILNELPKTELATISVCDEEHLLIEAKKLVKPFKFESAPLWRAQHFWVESLKTDVLFLDRHHIISDGVTLSIILKQLASALRNEKIEPPKLKYSEYSNIQSLYNQNHEEKIGYWIKELGNQDSYYDEMNTEVRRTSNIGKRIDVKIAQCLSDDIKRLALIQQCTPFVLLLSVYFLFISKIYDLNKIIIGVPFAGRSVPGYENVMGMFVNMLPIKVELEPSSSFEEVIKVVKKKMIDGMKHEIPFQKLIKAINFRAKPNSNTIYRNIFSMQPRIDFDDILNYKRIDQGTAEVDLSVEVIESHATYIFVFEYCSELFSRSMIERYMETFISLVKICIENPALSINDIELQFTDTNLKGSV</sequence>
<keyword evidence="8" id="KW-1185">Reference proteome</keyword>
<dbReference type="InterPro" id="IPR000873">
    <property type="entry name" value="AMP-dep_synth/lig_dom"/>
</dbReference>
<dbReference type="Pfam" id="PF00550">
    <property type="entry name" value="PP-binding"/>
    <property type="match status" value="1"/>
</dbReference>
<evidence type="ECO:0000256" key="1">
    <source>
        <dbReference type="ARBA" id="ARBA00001957"/>
    </source>
</evidence>
<evidence type="ECO:0000256" key="3">
    <source>
        <dbReference type="ARBA" id="ARBA00022553"/>
    </source>
</evidence>
<keyword evidence="5" id="KW-0045">Antibiotic biosynthesis</keyword>
<dbReference type="PROSITE" id="PS50075">
    <property type="entry name" value="CARRIER"/>
    <property type="match status" value="1"/>
</dbReference>
<dbReference type="InterPro" id="IPR006162">
    <property type="entry name" value="Ppantetheine_attach_site"/>
</dbReference>
<dbReference type="Gene3D" id="1.10.1200.10">
    <property type="entry name" value="ACP-like"/>
    <property type="match status" value="1"/>
</dbReference>
<gene>
    <name evidence="7" type="ORF">ACFSUF_19375</name>
</gene>
<dbReference type="PANTHER" id="PTHR45527">
    <property type="entry name" value="NONRIBOSOMAL PEPTIDE SYNTHETASE"/>
    <property type="match status" value="1"/>
</dbReference>
<dbReference type="Gene3D" id="3.40.50.12780">
    <property type="entry name" value="N-terminal domain of ligase-like"/>
    <property type="match status" value="1"/>
</dbReference>
<dbReference type="Proteomes" id="UP001597541">
    <property type="component" value="Unassembled WGS sequence"/>
</dbReference>
<comment type="cofactor">
    <cofactor evidence="1">
        <name>pantetheine 4'-phosphate</name>
        <dbReference type="ChEBI" id="CHEBI:47942"/>
    </cofactor>
</comment>
<comment type="caution">
    <text evidence="7">The sequence shown here is derived from an EMBL/GenBank/DDBJ whole genome shotgun (WGS) entry which is preliminary data.</text>
</comment>
<proteinExistence type="predicted"/>
<organism evidence="7 8">
    <name type="scientific">Paenibacillus gansuensis</name>
    <dbReference type="NCBI Taxonomy" id="306542"/>
    <lineage>
        <taxon>Bacteria</taxon>
        <taxon>Bacillati</taxon>
        <taxon>Bacillota</taxon>
        <taxon>Bacilli</taxon>
        <taxon>Bacillales</taxon>
        <taxon>Paenibacillaceae</taxon>
        <taxon>Paenibacillus</taxon>
    </lineage>
</organism>
<dbReference type="Pfam" id="PF00668">
    <property type="entry name" value="Condensation"/>
    <property type="match status" value="1"/>
</dbReference>
<keyword evidence="3" id="KW-0597">Phosphoprotein</keyword>
<dbReference type="SUPFAM" id="SSF47336">
    <property type="entry name" value="ACP-like"/>
    <property type="match status" value="1"/>
</dbReference>
<feature type="domain" description="Carrier" evidence="6">
    <location>
        <begin position="511"/>
        <end position="586"/>
    </location>
</feature>
<keyword evidence="2" id="KW-0596">Phosphopantetheine</keyword>
<dbReference type="SUPFAM" id="SSF52777">
    <property type="entry name" value="CoA-dependent acyltransferases"/>
    <property type="match status" value="2"/>
</dbReference>
<dbReference type="InterPro" id="IPR001242">
    <property type="entry name" value="Condensation_dom"/>
</dbReference>
<dbReference type="InterPro" id="IPR009081">
    <property type="entry name" value="PP-bd_ACP"/>
</dbReference>
<dbReference type="InterPro" id="IPR023213">
    <property type="entry name" value="CAT-like_dom_sf"/>
</dbReference>
<dbReference type="InterPro" id="IPR042099">
    <property type="entry name" value="ANL_N_sf"/>
</dbReference>
<dbReference type="Gene3D" id="3.30.559.10">
    <property type="entry name" value="Chloramphenicol acetyltransferase-like domain"/>
    <property type="match status" value="1"/>
</dbReference>
<evidence type="ECO:0000256" key="5">
    <source>
        <dbReference type="ARBA" id="ARBA00023194"/>
    </source>
</evidence>
<dbReference type="Gene3D" id="3.30.300.30">
    <property type="match status" value="1"/>
</dbReference>
<dbReference type="PROSITE" id="PS00455">
    <property type="entry name" value="AMP_BINDING"/>
    <property type="match status" value="1"/>
</dbReference>